<dbReference type="GeneID" id="26010547"/>
<dbReference type="SUPFAM" id="SSF103481">
    <property type="entry name" value="Multidrug resistance efflux transporter EmrE"/>
    <property type="match status" value="1"/>
</dbReference>
<dbReference type="Proteomes" id="UP000069906">
    <property type="component" value="Chromosome"/>
</dbReference>
<keyword evidence="1" id="KW-0472">Membrane</keyword>
<dbReference type="OrthoDB" id="156473at2157"/>
<feature type="domain" description="EamA" evidence="2">
    <location>
        <begin position="6"/>
        <end position="135"/>
    </location>
</feature>
<dbReference type="HOGENOM" id="CLU_151702_0_0_2"/>
<keyword evidence="1" id="KW-0812">Transmembrane</keyword>
<organism evidence="3 6">
    <name type="scientific">Halanaeroarchaeum sulfurireducens</name>
    <dbReference type="NCBI Taxonomy" id="1604004"/>
    <lineage>
        <taxon>Archaea</taxon>
        <taxon>Methanobacteriati</taxon>
        <taxon>Methanobacteriota</taxon>
        <taxon>Stenosarchaea group</taxon>
        <taxon>Halobacteria</taxon>
        <taxon>Halobacteriales</taxon>
        <taxon>Halobacteriaceae</taxon>
        <taxon>Halanaeroarchaeum</taxon>
    </lineage>
</organism>
<evidence type="ECO:0000259" key="2">
    <source>
        <dbReference type="Pfam" id="PF00892"/>
    </source>
</evidence>
<dbReference type="Pfam" id="PF00892">
    <property type="entry name" value="EamA"/>
    <property type="match status" value="1"/>
</dbReference>
<reference evidence="4 5" key="3">
    <citation type="journal article" date="2016" name="Stand. Genomic Sci.">
        <title>Complete genome sequence of 'Halanaeroarchaeum sulfurireducens' M27-SA2, a sulfur-reducing and acetate-oxidizing haloarchaeon from the deep-sea hypersaline anoxic lake Medee.</title>
        <authorList>
            <person name="Messina E."/>
            <person name="Sorokin D.Y."/>
            <person name="Kublanov I.V."/>
            <person name="Toshchakov S."/>
            <person name="Lopatina A."/>
            <person name="Arcadi E."/>
            <person name="Smedile F."/>
            <person name="La Spada G."/>
            <person name="La Cono V."/>
            <person name="Yakimov M.M."/>
        </authorList>
    </citation>
    <scope>NUCLEOTIDE SEQUENCE [LARGE SCALE GENOMIC DNA]</scope>
    <source>
        <strain evidence="4 5">M27-SA2</strain>
    </source>
</reference>
<dbReference type="InterPro" id="IPR000620">
    <property type="entry name" value="EamA_dom"/>
</dbReference>
<keyword evidence="6" id="KW-1185">Reference proteome</keyword>
<gene>
    <name evidence="4" type="ORF">HLASA_1199</name>
    <name evidence="3" type="ORF">HLASF_1211</name>
</gene>
<evidence type="ECO:0000313" key="5">
    <source>
        <dbReference type="Proteomes" id="UP000060390"/>
    </source>
</evidence>
<feature type="transmembrane region" description="Helical" evidence="1">
    <location>
        <begin position="67"/>
        <end position="86"/>
    </location>
</feature>
<dbReference type="Proteomes" id="UP000060390">
    <property type="component" value="Chromosome"/>
</dbReference>
<dbReference type="Gene3D" id="1.10.3730.20">
    <property type="match status" value="1"/>
</dbReference>
<dbReference type="STRING" id="1604004.HLASA_1199"/>
<proteinExistence type="predicted"/>
<sequence>MGYLRWSLIALFAYSLVAPLMKIATEEIPTNVAVMVSNTMLVLAAAALIVTTDESVMAYLTHPRAPYLYVAGIALAVGILAYYKALALGPVSVVTPIFGMFLALSSLVGFLVLGESVTARKGLGLLFAVAAVYLSAGQ</sequence>
<feature type="transmembrane region" description="Helical" evidence="1">
    <location>
        <begin position="93"/>
        <end position="113"/>
    </location>
</feature>
<reference evidence="5" key="2">
    <citation type="submission" date="2015-05" db="EMBL/GenBank/DDBJ databases">
        <title>Complete genome sequence of Halanaeroarchaeum sulfurireducens type strain M27-SA2, a sulfate-reducer haloarchaeon from marine anoxic lake Medee.</title>
        <authorList>
            <person name="Messina E."/>
            <person name="Kublanov I.V."/>
            <person name="Toshchakov S."/>
            <person name="Arcadi E."/>
            <person name="La Spada G."/>
            <person name="La Cono V."/>
            <person name="Yakimov M.M."/>
        </authorList>
    </citation>
    <scope>NUCLEOTIDE SEQUENCE [LARGE SCALE GENOMIC DNA]</scope>
    <source>
        <strain evidence="5">M27-SA2</strain>
    </source>
</reference>
<name>A0A0F7PEH1_9EURY</name>
<dbReference type="GO" id="GO:0016020">
    <property type="term" value="C:membrane"/>
    <property type="evidence" value="ECO:0007669"/>
    <property type="project" value="InterPro"/>
</dbReference>
<feature type="transmembrane region" description="Helical" evidence="1">
    <location>
        <begin position="119"/>
        <end position="136"/>
    </location>
</feature>
<dbReference type="EMBL" id="CP011564">
    <property type="protein sequence ID" value="ALG82093.1"/>
    <property type="molecule type" value="Genomic_DNA"/>
</dbReference>
<evidence type="ECO:0000256" key="1">
    <source>
        <dbReference type="SAM" id="Phobius"/>
    </source>
</evidence>
<keyword evidence="1" id="KW-1133">Transmembrane helix</keyword>
<feature type="transmembrane region" description="Helical" evidence="1">
    <location>
        <begin position="32"/>
        <end position="52"/>
    </location>
</feature>
<dbReference type="KEGG" id="hsf:HLASA_1199"/>
<evidence type="ECO:0000313" key="4">
    <source>
        <dbReference type="EMBL" id="ALG82093.1"/>
    </source>
</evidence>
<dbReference type="InterPro" id="IPR037185">
    <property type="entry name" value="EmrE-like"/>
</dbReference>
<feature type="transmembrane region" description="Helical" evidence="1">
    <location>
        <begin position="6"/>
        <end position="25"/>
    </location>
</feature>
<protein>
    <submittedName>
        <fullName evidence="3">Putative DMT superfamily transporter</fullName>
    </submittedName>
</protein>
<reference evidence="3 6" key="1">
    <citation type="journal article" date="2015" name="ISME J.">
        <title>Elemental sulfur and acetate can support life of a novel strictly anaerobic haloarchaeon.</title>
        <authorList>
            <person name="Sorokin D.Y."/>
            <person name="Kublanov I.V."/>
            <person name="Gavrilov S.N."/>
            <person name="Rojo D."/>
            <person name="Roman P."/>
            <person name="Golyshin P.N."/>
            <person name="Slepak V.Z."/>
            <person name="Smedile F."/>
            <person name="Ferrer M."/>
            <person name="Messina E."/>
            <person name="La Cono V."/>
            <person name="Yakimov M.M."/>
        </authorList>
    </citation>
    <scope>NUCLEOTIDE SEQUENCE [LARGE SCALE GENOMIC DNA]</scope>
    <source>
        <strain evidence="3 6">HSR2</strain>
    </source>
</reference>
<dbReference type="EMBL" id="CP008874">
    <property type="protein sequence ID" value="AKH97698.1"/>
    <property type="molecule type" value="Genomic_DNA"/>
</dbReference>
<dbReference type="PATRIC" id="fig|1604004.4.peg.1272"/>
<accession>A0A0F7PEH1</accession>
<dbReference type="AlphaFoldDB" id="A0A0F7PEH1"/>
<evidence type="ECO:0000313" key="3">
    <source>
        <dbReference type="EMBL" id="AKH97698.1"/>
    </source>
</evidence>
<evidence type="ECO:0000313" key="6">
    <source>
        <dbReference type="Proteomes" id="UP000069906"/>
    </source>
</evidence>
<dbReference type="KEGG" id="hsu:HLASF_1211"/>
<dbReference type="RefSeq" id="WP_050048424.1">
    <property type="nucleotide sequence ID" value="NZ_CP008874.1"/>
</dbReference>